<dbReference type="Proteomes" id="UP001203410">
    <property type="component" value="Unassembled WGS sequence"/>
</dbReference>
<feature type="compositionally biased region" description="Basic and acidic residues" evidence="4">
    <location>
        <begin position="139"/>
        <end position="154"/>
    </location>
</feature>
<name>A0ABT0RRQ3_9SPHN</name>
<dbReference type="PROSITE" id="PS01317">
    <property type="entry name" value="SSRP"/>
    <property type="match status" value="1"/>
</dbReference>
<protein>
    <recommendedName>
        <fullName evidence="3">SsrA-binding protein</fullName>
    </recommendedName>
    <alternativeName>
        <fullName evidence="3">Small protein B</fullName>
    </alternativeName>
</protein>
<evidence type="ECO:0000256" key="2">
    <source>
        <dbReference type="ARBA" id="ARBA00022884"/>
    </source>
</evidence>
<sequence length="160" mass="18429">MSKAPITEFDKAKVVAENRRARFDYFVEDRFEAGIELQGTEVKALRTGEGSIAEAYATVEGEEVWLINSHIPQYGAGSWMNHEPRRRRKLLLRAKQIDKLHGSITRQGLTLVPLSIYFNTRGRAKVELALARGKKAHDKRETIKERDWKREQGRLLRQNG</sequence>
<comment type="caution">
    <text evidence="5">The sequence shown here is derived from an EMBL/GenBank/DDBJ whole genome shotgun (WGS) entry which is preliminary data.</text>
</comment>
<feature type="region of interest" description="Disordered" evidence="4">
    <location>
        <begin position="139"/>
        <end position="160"/>
    </location>
</feature>
<evidence type="ECO:0000256" key="1">
    <source>
        <dbReference type="ARBA" id="ARBA00022490"/>
    </source>
</evidence>
<organism evidence="5 6">
    <name type="scientific">Sphingomonas caseinilyticus</name>
    <dbReference type="NCBI Taxonomy" id="2908205"/>
    <lineage>
        <taxon>Bacteria</taxon>
        <taxon>Pseudomonadati</taxon>
        <taxon>Pseudomonadota</taxon>
        <taxon>Alphaproteobacteria</taxon>
        <taxon>Sphingomonadales</taxon>
        <taxon>Sphingomonadaceae</taxon>
        <taxon>Sphingomonas</taxon>
    </lineage>
</organism>
<dbReference type="SUPFAM" id="SSF74982">
    <property type="entry name" value="Small protein B (SmpB)"/>
    <property type="match status" value="1"/>
</dbReference>
<dbReference type="PANTHER" id="PTHR30308">
    <property type="entry name" value="TMRNA-BINDING COMPONENT OF TRANS-TRANSLATION TAGGING COMPLEX"/>
    <property type="match status" value="1"/>
</dbReference>
<dbReference type="InterPro" id="IPR000037">
    <property type="entry name" value="SsrA-bd_prot"/>
</dbReference>
<gene>
    <name evidence="3 5" type="primary">smpB</name>
    <name evidence="5" type="ORF">LZ496_02685</name>
</gene>
<reference evidence="5 6" key="1">
    <citation type="submission" date="2022-05" db="EMBL/GenBank/DDBJ databases">
        <authorList>
            <person name="Jo J.-H."/>
            <person name="Im W.-T."/>
        </authorList>
    </citation>
    <scope>NUCLEOTIDE SEQUENCE [LARGE SCALE GENOMIC DNA]</scope>
    <source>
        <strain evidence="5 6">NSE70-1</strain>
    </source>
</reference>
<dbReference type="RefSeq" id="WP_249903046.1">
    <property type="nucleotide sequence ID" value="NZ_JAMGBA010000001.1"/>
</dbReference>
<comment type="subcellular location">
    <subcellularLocation>
        <location evidence="3">Cytoplasm</location>
    </subcellularLocation>
    <text evidence="3">The tmRNA-SmpB complex associates with stalled 70S ribosomes.</text>
</comment>
<accession>A0ABT0RRQ3</accession>
<dbReference type="CDD" id="cd09294">
    <property type="entry name" value="SmpB"/>
    <property type="match status" value="1"/>
</dbReference>
<evidence type="ECO:0000313" key="5">
    <source>
        <dbReference type="EMBL" id="MCL6697689.1"/>
    </source>
</evidence>
<evidence type="ECO:0000256" key="3">
    <source>
        <dbReference type="HAMAP-Rule" id="MF_00023"/>
    </source>
</evidence>
<dbReference type="Pfam" id="PF01668">
    <property type="entry name" value="SmpB"/>
    <property type="match status" value="1"/>
</dbReference>
<dbReference type="InterPro" id="IPR020081">
    <property type="entry name" value="SsrA-bd_prot_CS"/>
</dbReference>
<dbReference type="PANTHER" id="PTHR30308:SF2">
    <property type="entry name" value="SSRA-BINDING PROTEIN"/>
    <property type="match status" value="1"/>
</dbReference>
<dbReference type="InterPro" id="IPR023620">
    <property type="entry name" value="SmpB"/>
</dbReference>
<dbReference type="NCBIfam" id="NF003843">
    <property type="entry name" value="PRK05422.1"/>
    <property type="match status" value="1"/>
</dbReference>
<keyword evidence="6" id="KW-1185">Reference proteome</keyword>
<dbReference type="EMBL" id="JAMGBA010000001">
    <property type="protein sequence ID" value="MCL6697689.1"/>
    <property type="molecule type" value="Genomic_DNA"/>
</dbReference>
<evidence type="ECO:0000313" key="6">
    <source>
        <dbReference type="Proteomes" id="UP001203410"/>
    </source>
</evidence>
<keyword evidence="2 3" id="KW-0694">RNA-binding</keyword>
<keyword evidence="1 3" id="KW-0963">Cytoplasm</keyword>
<evidence type="ECO:0000256" key="4">
    <source>
        <dbReference type="SAM" id="MobiDB-lite"/>
    </source>
</evidence>
<dbReference type="NCBIfam" id="TIGR00086">
    <property type="entry name" value="smpB"/>
    <property type="match status" value="1"/>
</dbReference>
<proteinExistence type="inferred from homology"/>
<dbReference type="HAMAP" id="MF_00023">
    <property type="entry name" value="SmpB"/>
    <property type="match status" value="1"/>
</dbReference>
<comment type="function">
    <text evidence="3">Required for rescue of stalled ribosomes mediated by trans-translation. Binds to transfer-messenger RNA (tmRNA), required for stable association of tmRNA with ribosomes. tmRNA and SmpB together mimic tRNA shape, replacing the anticodon stem-loop with SmpB. tmRNA is encoded by the ssrA gene; the 2 termini fold to resemble tRNA(Ala) and it encodes a 'tag peptide', a short internal open reading frame. During trans-translation Ala-aminoacylated tmRNA acts like a tRNA, entering the A-site of stalled ribosomes, displacing the stalled mRNA. The ribosome then switches to translate the ORF on the tmRNA; the nascent peptide is terminated with the 'tag peptide' encoded by the tmRNA and targeted for degradation. The ribosome is freed to recommence translation, which seems to be the essential function of trans-translation.</text>
</comment>
<comment type="similarity">
    <text evidence="3">Belongs to the SmpB family.</text>
</comment>
<dbReference type="Gene3D" id="2.40.280.10">
    <property type="match status" value="1"/>
</dbReference>